<gene>
    <name evidence="3" type="ORF">IWX46DRAFT_584446</name>
</gene>
<feature type="compositionally biased region" description="Polar residues" evidence="1">
    <location>
        <begin position="111"/>
        <end position="120"/>
    </location>
</feature>
<feature type="signal peptide" evidence="2">
    <location>
        <begin position="1"/>
        <end position="24"/>
    </location>
</feature>
<proteinExistence type="predicted"/>
<protein>
    <submittedName>
        <fullName evidence="3">Uncharacterized protein</fullName>
    </submittedName>
</protein>
<evidence type="ECO:0000256" key="1">
    <source>
        <dbReference type="SAM" id="MobiDB-lite"/>
    </source>
</evidence>
<dbReference type="EMBL" id="JBBPDW010000044">
    <property type="protein sequence ID" value="KAK7533648.1"/>
    <property type="molecule type" value="Genomic_DNA"/>
</dbReference>
<organism evidence="3 4">
    <name type="scientific">Phyllosticta citricarpa</name>
    <dbReference type="NCBI Taxonomy" id="55181"/>
    <lineage>
        <taxon>Eukaryota</taxon>
        <taxon>Fungi</taxon>
        <taxon>Dikarya</taxon>
        <taxon>Ascomycota</taxon>
        <taxon>Pezizomycotina</taxon>
        <taxon>Dothideomycetes</taxon>
        <taxon>Dothideomycetes incertae sedis</taxon>
        <taxon>Botryosphaeriales</taxon>
        <taxon>Phyllostictaceae</taxon>
        <taxon>Phyllosticta</taxon>
    </lineage>
</organism>
<accession>A0ABR1LEI4</accession>
<keyword evidence="2" id="KW-0732">Signal</keyword>
<reference evidence="3 4" key="1">
    <citation type="submission" date="2024-04" db="EMBL/GenBank/DDBJ databases">
        <title>Phyllosticta paracitricarpa is synonymous to the EU quarantine fungus P. citricarpa based on phylogenomic analyses.</title>
        <authorList>
            <consortium name="Lawrence Berkeley National Laboratory"/>
            <person name="Van Ingen-Buijs V.A."/>
            <person name="Van Westerhoven A.C."/>
            <person name="Haridas S."/>
            <person name="Skiadas P."/>
            <person name="Martin F."/>
            <person name="Groenewald J.Z."/>
            <person name="Crous P.W."/>
            <person name="Seidl M.F."/>
        </authorList>
    </citation>
    <scope>NUCLEOTIDE SEQUENCE [LARGE SCALE GENOMIC DNA]</scope>
    <source>
        <strain evidence="3 4">CBS 122670</strain>
    </source>
</reference>
<feature type="region of interest" description="Disordered" evidence="1">
    <location>
        <begin position="93"/>
        <end position="120"/>
    </location>
</feature>
<sequence>MEKWLPGLWSVSFALLLDWRRSRAGVDEIGFKRVIRQFETVEDAAPLQLARWVQMTDRISGFGVDDAFEDAPALRDPVTPCLAIGKKSAVTIDGTDHNKTAGSPADGMIFRTTSPQTLRR</sequence>
<name>A0ABR1LEI4_9PEZI</name>
<keyword evidence="4" id="KW-1185">Reference proteome</keyword>
<feature type="chain" id="PRO_5046109849" evidence="2">
    <location>
        <begin position="25"/>
        <end position="120"/>
    </location>
</feature>
<dbReference type="Proteomes" id="UP001365128">
    <property type="component" value="Unassembled WGS sequence"/>
</dbReference>
<comment type="caution">
    <text evidence="3">The sequence shown here is derived from an EMBL/GenBank/DDBJ whole genome shotgun (WGS) entry which is preliminary data.</text>
</comment>
<evidence type="ECO:0000256" key="2">
    <source>
        <dbReference type="SAM" id="SignalP"/>
    </source>
</evidence>
<evidence type="ECO:0000313" key="3">
    <source>
        <dbReference type="EMBL" id="KAK7533648.1"/>
    </source>
</evidence>
<evidence type="ECO:0000313" key="4">
    <source>
        <dbReference type="Proteomes" id="UP001365128"/>
    </source>
</evidence>